<protein>
    <submittedName>
        <fullName evidence="2">Uncharacterized protein</fullName>
    </submittedName>
</protein>
<sequence>MPRTGSRTRHLFGLPDDTPTHRADWSPLAAGRVGRAVACRVSHCTVCSTESGPTPALALQEGRLPRQPIGGSHSPSPETLLLLDSWIVLLCLGCSWHAPGTHLVGCFTQQPLLSYSQILVTCYYDPAICVFQKVWNLHSKGCLFKKKKKYIYIIDFREEERGNGVIPHPSGSLPESLRDSGGKRPGRGGCWPGAVGQCPLPVRGWTVGWERGDEVSRTPGLGRGVLARL</sequence>
<proteinExistence type="predicted"/>
<comment type="caution">
    <text evidence="2">The sequence shown here is derived from an EMBL/GenBank/DDBJ whole genome shotgun (WGS) entry which is preliminary data.</text>
</comment>
<feature type="region of interest" description="Disordered" evidence="1">
    <location>
        <begin position="165"/>
        <end position="185"/>
    </location>
</feature>
<dbReference type="Proteomes" id="UP000527355">
    <property type="component" value="Unassembled WGS sequence"/>
</dbReference>
<name>A0A7J7QU56_MYOMY</name>
<dbReference type="AlphaFoldDB" id="A0A7J7QU56"/>
<accession>A0A7J7QU56</accession>
<evidence type="ECO:0000313" key="3">
    <source>
        <dbReference type="Proteomes" id="UP000527355"/>
    </source>
</evidence>
<gene>
    <name evidence="2" type="ORF">mMyoMyo1_011564</name>
</gene>
<evidence type="ECO:0000256" key="1">
    <source>
        <dbReference type="SAM" id="MobiDB-lite"/>
    </source>
</evidence>
<keyword evidence="3" id="KW-1185">Reference proteome</keyword>
<organism evidence="2 3">
    <name type="scientific">Myotis myotis</name>
    <name type="common">Greater mouse-eared bat</name>
    <name type="synonym">Vespertilio myotis</name>
    <dbReference type="NCBI Taxonomy" id="51298"/>
    <lineage>
        <taxon>Eukaryota</taxon>
        <taxon>Metazoa</taxon>
        <taxon>Chordata</taxon>
        <taxon>Craniata</taxon>
        <taxon>Vertebrata</taxon>
        <taxon>Euteleostomi</taxon>
        <taxon>Mammalia</taxon>
        <taxon>Eutheria</taxon>
        <taxon>Laurasiatheria</taxon>
        <taxon>Chiroptera</taxon>
        <taxon>Yangochiroptera</taxon>
        <taxon>Vespertilionidae</taxon>
        <taxon>Myotis</taxon>
    </lineage>
</organism>
<reference evidence="2 3" key="1">
    <citation type="journal article" date="2020" name="Nature">
        <title>Six reference-quality genomes reveal evolution of bat adaptations.</title>
        <authorList>
            <person name="Jebb D."/>
            <person name="Huang Z."/>
            <person name="Pippel M."/>
            <person name="Hughes G.M."/>
            <person name="Lavrichenko K."/>
            <person name="Devanna P."/>
            <person name="Winkler S."/>
            <person name="Jermiin L.S."/>
            <person name="Skirmuntt E.C."/>
            <person name="Katzourakis A."/>
            <person name="Burkitt-Gray L."/>
            <person name="Ray D.A."/>
            <person name="Sullivan K.A.M."/>
            <person name="Roscito J.G."/>
            <person name="Kirilenko B.M."/>
            <person name="Davalos L.M."/>
            <person name="Corthals A.P."/>
            <person name="Power M.L."/>
            <person name="Jones G."/>
            <person name="Ransome R.D."/>
            <person name="Dechmann D.K.N."/>
            <person name="Locatelli A.G."/>
            <person name="Puechmaille S.J."/>
            <person name="Fedrigo O."/>
            <person name="Jarvis E.D."/>
            <person name="Hiller M."/>
            <person name="Vernes S.C."/>
            <person name="Myers E.W."/>
            <person name="Teeling E.C."/>
        </authorList>
    </citation>
    <scope>NUCLEOTIDE SEQUENCE [LARGE SCALE GENOMIC DNA]</scope>
    <source>
        <strain evidence="2">MMyoMyo1</strain>
        <tissue evidence="2">Flight muscle</tissue>
    </source>
</reference>
<dbReference type="EMBL" id="JABWUV010000055">
    <property type="protein sequence ID" value="KAF6267454.1"/>
    <property type="molecule type" value="Genomic_DNA"/>
</dbReference>
<evidence type="ECO:0000313" key="2">
    <source>
        <dbReference type="EMBL" id="KAF6267454.1"/>
    </source>
</evidence>